<dbReference type="SUPFAM" id="SSF46689">
    <property type="entry name" value="Homeodomain-like"/>
    <property type="match status" value="2"/>
</dbReference>
<dbReference type="PANTHER" id="PTHR46734:SF1">
    <property type="entry name" value="TELOMERIC REPEAT-BINDING FACTOR 1"/>
    <property type="match status" value="1"/>
</dbReference>
<dbReference type="InterPro" id="IPR001005">
    <property type="entry name" value="SANT/Myb"/>
</dbReference>
<dbReference type="SMART" id="SM00717">
    <property type="entry name" value="SANT"/>
    <property type="match status" value="2"/>
</dbReference>
<feature type="compositionally biased region" description="Polar residues" evidence="3">
    <location>
        <begin position="253"/>
        <end position="263"/>
    </location>
</feature>
<feature type="domain" description="HTH myb-type" evidence="5">
    <location>
        <begin position="720"/>
        <end position="773"/>
    </location>
</feature>
<proteinExistence type="predicted"/>
<feature type="region of interest" description="Disordered" evidence="3">
    <location>
        <begin position="48"/>
        <end position="120"/>
    </location>
</feature>
<feature type="compositionally biased region" description="Basic and acidic residues" evidence="3">
    <location>
        <begin position="600"/>
        <end position="617"/>
    </location>
</feature>
<organism evidence="6 7">
    <name type="scientific">Haemaphysalis longicornis</name>
    <name type="common">Bush tick</name>
    <dbReference type="NCBI Taxonomy" id="44386"/>
    <lineage>
        <taxon>Eukaryota</taxon>
        <taxon>Metazoa</taxon>
        <taxon>Ecdysozoa</taxon>
        <taxon>Arthropoda</taxon>
        <taxon>Chelicerata</taxon>
        <taxon>Arachnida</taxon>
        <taxon>Acari</taxon>
        <taxon>Parasitiformes</taxon>
        <taxon>Ixodida</taxon>
        <taxon>Ixodoidea</taxon>
        <taxon>Ixodidae</taxon>
        <taxon>Haemaphysalinae</taxon>
        <taxon>Haemaphysalis</taxon>
    </lineage>
</organism>
<feature type="compositionally biased region" description="Polar residues" evidence="3">
    <location>
        <begin position="483"/>
        <end position="497"/>
    </location>
</feature>
<dbReference type="AlphaFoldDB" id="A0A9J6GNF6"/>
<feature type="compositionally biased region" description="Basic and acidic residues" evidence="3">
    <location>
        <begin position="330"/>
        <end position="347"/>
    </location>
</feature>
<dbReference type="Proteomes" id="UP000821853">
    <property type="component" value="Unassembled WGS sequence"/>
</dbReference>
<accession>A0A9J6GNF6</accession>
<feature type="compositionally biased region" description="Low complexity" evidence="3">
    <location>
        <begin position="692"/>
        <end position="701"/>
    </location>
</feature>
<name>A0A9J6GNF6_HAELO</name>
<gene>
    <name evidence="6" type="ORF">HPB48_019385</name>
</gene>
<evidence type="ECO:0000256" key="3">
    <source>
        <dbReference type="SAM" id="MobiDB-lite"/>
    </source>
</evidence>
<feature type="compositionally biased region" description="Polar residues" evidence="3">
    <location>
        <begin position="86"/>
        <end position="110"/>
    </location>
</feature>
<dbReference type="EMBL" id="JABSTR010000008">
    <property type="protein sequence ID" value="KAH9376810.1"/>
    <property type="molecule type" value="Genomic_DNA"/>
</dbReference>
<feature type="compositionally biased region" description="Basic and acidic residues" evidence="3">
    <location>
        <begin position="240"/>
        <end position="249"/>
    </location>
</feature>
<evidence type="ECO:0000259" key="5">
    <source>
        <dbReference type="PROSITE" id="PS51294"/>
    </source>
</evidence>
<feature type="region of interest" description="Disordered" evidence="3">
    <location>
        <begin position="600"/>
        <end position="720"/>
    </location>
</feature>
<dbReference type="InterPro" id="IPR009057">
    <property type="entry name" value="Homeodomain-like_sf"/>
</dbReference>
<dbReference type="PANTHER" id="PTHR46734">
    <property type="entry name" value="TELOMERIC REPEAT-BINDING FACTOR 1 TERF1"/>
    <property type="match status" value="1"/>
</dbReference>
<feature type="compositionally biased region" description="Polar residues" evidence="3">
    <location>
        <begin position="291"/>
        <end position="301"/>
    </location>
</feature>
<feature type="compositionally biased region" description="Low complexity" evidence="3">
    <location>
        <begin position="182"/>
        <end position="191"/>
    </location>
</feature>
<dbReference type="VEuPathDB" id="VectorBase:HLOH_057046"/>
<dbReference type="PROSITE" id="PS50090">
    <property type="entry name" value="MYB_LIKE"/>
    <property type="match status" value="1"/>
</dbReference>
<dbReference type="GO" id="GO:0005634">
    <property type="term" value="C:nucleus"/>
    <property type="evidence" value="ECO:0007669"/>
    <property type="project" value="UniProtKB-SubCell"/>
</dbReference>
<feature type="compositionally biased region" description="Low complexity" evidence="3">
    <location>
        <begin position="400"/>
        <end position="423"/>
    </location>
</feature>
<protein>
    <submittedName>
        <fullName evidence="6">Uncharacterized protein</fullName>
    </submittedName>
</protein>
<evidence type="ECO:0000256" key="2">
    <source>
        <dbReference type="ARBA" id="ARBA00023242"/>
    </source>
</evidence>
<feature type="compositionally biased region" description="Basic and acidic residues" evidence="3">
    <location>
        <begin position="640"/>
        <end position="660"/>
    </location>
</feature>
<dbReference type="PROSITE" id="PS51294">
    <property type="entry name" value="HTH_MYB"/>
    <property type="match status" value="1"/>
</dbReference>
<feature type="domain" description="Myb-like" evidence="4">
    <location>
        <begin position="716"/>
        <end position="769"/>
    </location>
</feature>
<comment type="subcellular location">
    <subcellularLocation>
        <location evidence="1">Nucleus</location>
    </subcellularLocation>
</comment>
<feature type="region of interest" description="Disordered" evidence="3">
    <location>
        <begin position="171"/>
        <end position="362"/>
    </location>
</feature>
<keyword evidence="2" id="KW-0539">Nucleus</keyword>
<keyword evidence="7" id="KW-1185">Reference proteome</keyword>
<feature type="region of interest" description="Disordered" evidence="3">
    <location>
        <begin position="400"/>
        <end position="497"/>
    </location>
</feature>
<feature type="compositionally biased region" description="Polar residues" evidence="3">
    <location>
        <begin position="349"/>
        <end position="362"/>
    </location>
</feature>
<evidence type="ECO:0000256" key="1">
    <source>
        <dbReference type="ARBA" id="ARBA00004123"/>
    </source>
</evidence>
<comment type="caution">
    <text evidence="6">The sequence shown here is derived from an EMBL/GenBank/DDBJ whole genome shotgun (WGS) entry which is preliminary data.</text>
</comment>
<dbReference type="InterPro" id="IPR052450">
    <property type="entry name" value="TRBD-Containing_Protein"/>
</dbReference>
<dbReference type="InterPro" id="IPR017930">
    <property type="entry name" value="Myb_dom"/>
</dbReference>
<dbReference type="CDD" id="cd11660">
    <property type="entry name" value="SANT_TRF"/>
    <property type="match status" value="2"/>
</dbReference>
<reference evidence="6 7" key="1">
    <citation type="journal article" date="2020" name="Cell">
        <title>Large-Scale Comparative Analyses of Tick Genomes Elucidate Their Genetic Diversity and Vector Capacities.</title>
        <authorList>
            <consortium name="Tick Genome and Microbiome Consortium (TIGMIC)"/>
            <person name="Jia N."/>
            <person name="Wang J."/>
            <person name="Shi W."/>
            <person name="Du L."/>
            <person name="Sun Y."/>
            <person name="Zhan W."/>
            <person name="Jiang J.F."/>
            <person name="Wang Q."/>
            <person name="Zhang B."/>
            <person name="Ji P."/>
            <person name="Bell-Sakyi L."/>
            <person name="Cui X.M."/>
            <person name="Yuan T.T."/>
            <person name="Jiang B.G."/>
            <person name="Yang W.F."/>
            <person name="Lam T.T."/>
            <person name="Chang Q.C."/>
            <person name="Ding S.J."/>
            <person name="Wang X.J."/>
            <person name="Zhu J.G."/>
            <person name="Ruan X.D."/>
            <person name="Zhao L."/>
            <person name="Wei J.T."/>
            <person name="Ye R.Z."/>
            <person name="Que T.C."/>
            <person name="Du C.H."/>
            <person name="Zhou Y.H."/>
            <person name="Cheng J.X."/>
            <person name="Dai P.F."/>
            <person name="Guo W.B."/>
            <person name="Han X.H."/>
            <person name="Huang E.J."/>
            <person name="Li L.F."/>
            <person name="Wei W."/>
            <person name="Gao Y.C."/>
            <person name="Liu J.Z."/>
            <person name="Shao H.Z."/>
            <person name="Wang X."/>
            <person name="Wang C.C."/>
            <person name="Yang T.C."/>
            <person name="Huo Q.B."/>
            <person name="Li W."/>
            <person name="Chen H.Y."/>
            <person name="Chen S.E."/>
            <person name="Zhou L.G."/>
            <person name="Ni X.B."/>
            <person name="Tian J.H."/>
            <person name="Sheng Y."/>
            <person name="Liu T."/>
            <person name="Pan Y.S."/>
            <person name="Xia L.Y."/>
            <person name="Li J."/>
            <person name="Zhao F."/>
            <person name="Cao W.C."/>
        </authorList>
    </citation>
    <scope>NUCLEOTIDE SEQUENCE [LARGE SCALE GENOMIC DNA]</scope>
    <source>
        <strain evidence="6">HaeL-2018</strain>
    </source>
</reference>
<evidence type="ECO:0000313" key="6">
    <source>
        <dbReference type="EMBL" id="KAH9376810.1"/>
    </source>
</evidence>
<evidence type="ECO:0000313" key="7">
    <source>
        <dbReference type="Proteomes" id="UP000821853"/>
    </source>
</evidence>
<dbReference type="OrthoDB" id="608866at2759"/>
<sequence>MCQSQPETTSRHLVASTTDVLSQYGLPEVPQEEIYDVLGDVLSVCKSPQHSSVERTVKEGTATPVTKRNLRSRRNDSSSPGKKLQPKSTTMKQRSSTKVGSQHPDNTSAISGPEFEDASVKHKVGTKTECVQHAIVTEDLTLKEKAPTVSPFRPLRGLIVEVERLTSEEIESLCRRRPSPQSPVSKVSQHSGGSESVSPAGKKIRNLRSHATDSANSQCTRKRLAAGSSPVKEEELPDSDETHFDDSALVRKTVQQHSGNASSSRERKGTCDQPPHAAEPADQQHGHNKHANGSESSGLSNQHHKKDDVSPLSFLLAPSTLPAPSARSECPTREDSAARCPERRHLESSPVSGASWNAQGNANRLPIKKEACLSGDASHMLDRHRKKGVQELFDKDVTASPSLLASPAQSPSKRLNSVSSKAPSPTPAPKHRVLLQSDEFVKISDTSSQSEPKPEEGMQTSASGQDRVHWQSAQARQGFEAKPTTSRSEAQGSLNTTRIYLSPTRTRPAPVKKSRVRFTALQEEALVYGVMKYGYGSWKCISDEGWFDGRRTAELSDKYRNLEKYGHLPEVRKRVKAMLAEGVNPLKKLRAWNLSMDNPRRVCDRSKQPDVKPEQRRQGLLPNTSAGEKDPTDELGTFADSEKGQGADHEVVPSLDDRAAPKKTPPIPVSPPRQAAASSKVDDGSTGAPSTSSESFVVNDSNSDDSSSEERAKKTKGKSKRVPFTLLEEEALVSGYLKYGKGNWARILREGGFVGRTSIQLSDKFRNLVQYRRLSAITDVVNAKIARGDDPLLEMRKLVAAHWRR</sequence>
<evidence type="ECO:0000259" key="4">
    <source>
        <dbReference type="PROSITE" id="PS50090"/>
    </source>
</evidence>
<dbReference type="Gene3D" id="1.10.10.60">
    <property type="entry name" value="Homeodomain-like"/>
    <property type="match status" value="2"/>
</dbReference>